<dbReference type="Pfam" id="PF08281">
    <property type="entry name" value="Sigma70_r4_2"/>
    <property type="match status" value="1"/>
</dbReference>
<evidence type="ECO:0000259" key="6">
    <source>
        <dbReference type="Pfam" id="PF08281"/>
    </source>
</evidence>
<comment type="caution">
    <text evidence="7">The sequence shown here is derived from an EMBL/GenBank/DDBJ whole genome shotgun (WGS) entry which is preliminary data.</text>
</comment>
<evidence type="ECO:0000256" key="2">
    <source>
        <dbReference type="ARBA" id="ARBA00023015"/>
    </source>
</evidence>
<reference evidence="7 8" key="1">
    <citation type="submission" date="2019-06" db="EMBL/GenBank/DDBJ databases">
        <authorList>
            <person name="Livingstone P."/>
            <person name="Whitworth D."/>
        </authorList>
    </citation>
    <scope>NUCLEOTIDE SEQUENCE [LARGE SCALE GENOMIC DNA]</scope>
    <source>
        <strain evidence="7 8">AM401</strain>
    </source>
</reference>
<evidence type="ECO:0000313" key="7">
    <source>
        <dbReference type="EMBL" id="TQF16778.1"/>
    </source>
</evidence>
<dbReference type="OrthoDB" id="8684701at2"/>
<dbReference type="EMBL" id="VIFM01000017">
    <property type="protein sequence ID" value="TQF16778.1"/>
    <property type="molecule type" value="Genomic_DNA"/>
</dbReference>
<dbReference type="Gene3D" id="1.10.1740.10">
    <property type="match status" value="1"/>
</dbReference>
<proteinExistence type="inferred from homology"/>
<protein>
    <submittedName>
        <fullName evidence="7">Sigma-70 family RNA polymerase sigma factor</fullName>
    </submittedName>
</protein>
<dbReference type="SUPFAM" id="SSF88659">
    <property type="entry name" value="Sigma3 and sigma4 domains of RNA polymerase sigma factors"/>
    <property type="match status" value="1"/>
</dbReference>
<evidence type="ECO:0000259" key="5">
    <source>
        <dbReference type="Pfam" id="PF04542"/>
    </source>
</evidence>
<dbReference type="PANTHER" id="PTHR43133">
    <property type="entry name" value="RNA POLYMERASE ECF-TYPE SIGMA FACTO"/>
    <property type="match status" value="1"/>
</dbReference>
<comment type="similarity">
    <text evidence="1">Belongs to the sigma-70 factor family. ECF subfamily.</text>
</comment>
<evidence type="ECO:0000256" key="1">
    <source>
        <dbReference type="ARBA" id="ARBA00010641"/>
    </source>
</evidence>
<dbReference type="InterPro" id="IPR013325">
    <property type="entry name" value="RNA_pol_sigma_r2"/>
</dbReference>
<dbReference type="InterPro" id="IPR013249">
    <property type="entry name" value="RNA_pol_sigma70_r4_t2"/>
</dbReference>
<dbReference type="NCBIfam" id="TIGR02937">
    <property type="entry name" value="sigma70-ECF"/>
    <property type="match status" value="1"/>
</dbReference>
<dbReference type="GO" id="GO:0016987">
    <property type="term" value="F:sigma factor activity"/>
    <property type="evidence" value="ECO:0007669"/>
    <property type="project" value="UniProtKB-KW"/>
</dbReference>
<name>A0A540X6B6_9BACT</name>
<keyword evidence="8" id="KW-1185">Reference proteome</keyword>
<dbReference type="InterPro" id="IPR014284">
    <property type="entry name" value="RNA_pol_sigma-70_dom"/>
</dbReference>
<dbReference type="InterPro" id="IPR036388">
    <property type="entry name" value="WH-like_DNA-bd_sf"/>
</dbReference>
<feature type="domain" description="RNA polymerase sigma factor 70 region 4 type 2" evidence="6">
    <location>
        <begin position="109"/>
        <end position="159"/>
    </location>
</feature>
<evidence type="ECO:0000256" key="4">
    <source>
        <dbReference type="ARBA" id="ARBA00023163"/>
    </source>
</evidence>
<dbReference type="InterPro" id="IPR007627">
    <property type="entry name" value="RNA_pol_sigma70_r2"/>
</dbReference>
<dbReference type="InterPro" id="IPR013324">
    <property type="entry name" value="RNA_pol_sigma_r3/r4-like"/>
</dbReference>
<dbReference type="Proteomes" id="UP000315369">
    <property type="component" value="Unassembled WGS sequence"/>
</dbReference>
<evidence type="ECO:0000313" key="8">
    <source>
        <dbReference type="Proteomes" id="UP000315369"/>
    </source>
</evidence>
<gene>
    <name evidence="7" type="ORF">FJV41_06380</name>
</gene>
<dbReference type="PANTHER" id="PTHR43133:SF45">
    <property type="entry name" value="RNA POLYMERASE ECF-TYPE SIGMA FACTOR"/>
    <property type="match status" value="1"/>
</dbReference>
<keyword evidence="2" id="KW-0805">Transcription regulation</keyword>
<dbReference type="GO" id="GO:0003677">
    <property type="term" value="F:DNA binding"/>
    <property type="evidence" value="ECO:0007669"/>
    <property type="project" value="InterPro"/>
</dbReference>
<dbReference type="RefSeq" id="WP_141641515.1">
    <property type="nucleotide sequence ID" value="NZ_VIFM01000017.1"/>
</dbReference>
<evidence type="ECO:0000256" key="3">
    <source>
        <dbReference type="ARBA" id="ARBA00023082"/>
    </source>
</evidence>
<keyword evidence="4" id="KW-0804">Transcription</keyword>
<dbReference type="GO" id="GO:0006352">
    <property type="term" value="P:DNA-templated transcription initiation"/>
    <property type="evidence" value="ECO:0007669"/>
    <property type="project" value="InterPro"/>
</dbReference>
<accession>A0A540X6B6</accession>
<sequence length="174" mass="19986">MAEPDRHSRFLALLEAHRRILYKVARVYGGPGVEPDDLVQETIAQLWQSFPRYDDRLRFSTWMYRVALNVAISFQRREGTRKRHLAPESQEMLEVARDVEGPPSEDLALLYQCIARLDDLSKALAMLYLDGHDHADIAEVLGISTTNVSTRIGRLKDRLRTDMRSLSTDTTKET</sequence>
<dbReference type="SUPFAM" id="SSF88946">
    <property type="entry name" value="Sigma2 domain of RNA polymerase sigma factors"/>
    <property type="match status" value="1"/>
</dbReference>
<dbReference type="Pfam" id="PF04542">
    <property type="entry name" value="Sigma70_r2"/>
    <property type="match status" value="1"/>
</dbReference>
<dbReference type="Gene3D" id="1.10.10.10">
    <property type="entry name" value="Winged helix-like DNA-binding domain superfamily/Winged helix DNA-binding domain"/>
    <property type="match status" value="1"/>
</dbReference>
<dbReference type="AlphaFoldDB" id="A0A540X6B6"/>
<organism evidence="7 8">
    <name type="scientific">Myxococcus llanfairpwllgwyngyllgogerychwyrndrobwllllantysiliogogogochensis</name>
    <dbReference type="NCBI Taxonomy" id="2590453"/>
    <lineage>
        <taxon>Bacteria</taxon>
        <taxon>Pseudomonadati</taxon>
        <taxon>Myxococcota</taxon>
        <taxon>Myxococcia</taxon>
        <taxon>Myxococcales</taxon>
        <taxon>Cystobacterineae</taxon>
        <taxon>Myxococcaceae</taxon>
        <taxon>Myxococcus</taxon>
    </lineage>
</organism>
<feature type="domain" description="RNA polymerase sigma-70 region 2" evidence="5">
    <location>
        <begin position="13"/>
        <end position="79"/>
    </location>
</feature>
<dbReference type="InterPro" id="IPR039425">
    <property type="entry name" value="RNA_pol_sigma-70-like"/>
</dbReference>
<keyword evidence="3" id="KW-0731">Sigma factor</keyword>